<sequence>MSLFPPIDVYKGTISVYDYLNNFTEDRPNAEIALEEMFLLYFSDYNPANKKLKELFDTTYFTNKKLFDKAIFRLDEFFKNEKPFGPDNQDIFTLLKTPIDLSPENLEGQLDFVIKKWEIILKDKFTNKVLSSKDLMKEDIRFESFGGGGGGAPTVVPKYKGGMADSDFLMLGKSMYQYAKDVDDFYEEPENFTKDIHWMPNVILMAKNAFVWLDQLSKKYQREIKRLDQVPDEELDQLARWNLNGLWLIGIWERSPASKKIKHIMGNIDAVASAYSLYDYHIAYDLGGDEAYNNLNERAKARGLRLASDMVPNHTGIVSDWVKNRPDYFIQADHPPFPNYTFNGPNLSEDPDYQVRIEDGYYERRDAAVVFQRIDNKTGKVKYIYHGNDGTSMPWNDTAQLNLLNKEVREAVIQKIFDVARKFSIIRFDAAMTLTKKHFQRLWFPQPGTGGDIPSRADHSMTRNEFDQHFPQEFWREVVDRFNKEMPETLLLAEAFWLMEGYFVRSLGMHRVYNSAFMNMMMKEENDKYHDLITNTLEFEPEILKRYVNFMSNPDEETAIKQFGTDDKYFGVLTMMVTLPGLPMFGHGQVEGFTEKYGMEYKRAYYNETPNQWLIDRHQREIFPVMRKRYIFSEVVNFWIFDLNKDNGGVNENVYAFVNSFESEKALVLFNNKFENASGTIFDSAPKLISRNVNKELQTIKIYQALEVKPEANYYYIFRDVVNNLEYIRSGQDIFYTGWRVELGAFKYNVFMNFREVFDDTGEYRKLHQLIGNSGVPNVKRKLDELRYEPIHNALKNIFETEHVKEFIDTNILLKEEIEDRITIVHDFSRLIEEIKTYLQLDFSKEETIKKFETNSVNVRKINILLKSEFSKKNNISYNKFAEAYKLSASSNYNETSLIFLLHSVLYHLKNIFDKDGKITQDNFVNKLLLDLPIHDILSHLGRGEHEIFSEMTLLEIISVVKTKLFDVSDLTKELVISKENKELKEYLRKEKSKEFSKLLKDDFVRTFLGVNFYNDIWYFSKEKFEDLINWLTTVALHKSFYLSEDEKARTIMMKNIFFINNYLKETAKLSSYKLHELEQLINGE</sequence>
<dbReference type="PANTHER" id="PTHR47786">
    <property type="entry name" value="ALPHA-1,4-GLUCAN:MALTOSE-1-PHOSPHATE MALTOSYLTRANSFERASE"/>
    <property type="match status" value="1"/>
</dbReference>
<accession>A0A0W8FZE5</accession>
<dbReference type="InterPro" id="IPR017853">
    <property type="entry name" value="GH"/>
</dbReference>
<evidence type="ECO:0000259" key="1">
    <source>
        <dbReference type="SMART" id="SM00642"/>
    </source>
</evidence>
<gene>
    <name evidence="2" type="ORF">ASZ90_004021</name>
</gene>
<dbReference type="EMBL" id="LNQE01000525">
    <property type="protein sequence ID" value="KUG26146.1"/>
    <property type="molecule type" value="Genomic_DNA"/>
</dbReference>
<name>A0A0W8FZE5_9ZZZZ</name>
<dbReference type="InterPro" id="IPR006047">
    <property type="entry name" value="GH13_cat_dom"/>
</dbReference>
<feature type="domain" description="Glycosyl hydrolase family 13 catalytic" evidence="1">
    <location>
        <begin position="238"/>
        <end position="603"/>
    </location>
</feature>
<reference evidence="2" key="1">
    <citation type="journal article" date="2015" name="Proc. Natl. Acad. Sci. U.S.A.">
        <title>Networks of energetic and metabolic interactions define dynamics in microbial communities.</title>
        <authorList>
            <person name="Embree M."/>
            <person name="Liu J.K."/>
            <person name="Al-Bassam M.M."/>
            <person name="Zengler K."/>
        </authorList>
    </citation>
    <scope>NUCLEOTIDE SEQUENCE</scope>
</reference>
<organism evidence="2">
    <name type="scientific">hydrocarbon metagenome</name>
    <dbReference type="NCBI Taxonomy" id="938273"/>
    <lineage>
        <taxon>unclassified sequences</taxon>
        <taxon>metagenomes</taxon>
        <taxon>ecological metagenomes</taxon>
    </lineage>
</organism>
<dbReference type="Gene3D" id="3.20.20.80">
    <property type="entry name" value="Glycosidases"/>
    <property type="match status" value="2"/>
</dbReference>
<dbReference type="AlphaFoldDB" id="A0A0W8FZE5"/>
<dbReference type="SMART" id="SM00642">
    <property type="entry name" value="Aamy"/>
    <property type="match status" value="1"/>
</dbReference>
<protein>
    <submittedName>
        <fullName evidence="2">Alpha-amylase family protein</fullName>
    </submittedName>
</protein>
<dbReference type="PANTHER" id="PTHR47786:SF2">
    <property type="entry name" value="GLYCOSYL HYDROLASE FAMILY 13 CATALYTIC DOMAIN-CONTAINING PROTEIN"/>
    <property type="match status" value="1"/>
</dbReference>
<dbReference type="SUPFAM" id="SSF51445">
    <property type="entry name" value="(Trans)glycosidases"/>
    <property type="match status" value="1"/>
</dbReference>
<comment type="caution">
    <text evidence="2">The sequence shown here is derived from an EMBL/GenBank/DDBJ whole genome shotgun (WGS) entry which is preliminary data.</text>
</comment>
<dbReference type="GO" id="GO:0005975">
    <property type="term" value="P:carbohydrate metabolic process"/>
    <property type="evidence" value="ECO:0007669"/>
    <property type="project" value="InterPro"/>
</dbReference>
<evidence type="ECO:0000313" key="2">
    <source>
        <dbReference type="EMBL" id="KUG26146.1"/>
    </source>
</evidence>
<proteinExistence type="predicted"/>
<dbReference type="Pfam" id="PF00128">
    <property type="entry name" value="Alpha-amylase"/>
    <property type="match status" value="1"/>
</dbReference>